<evidence type="ECO:0000313" key="2">
    <source>
        <dbReference type="Proteomes" id="UP000467385"/>
    </source>
</evidence>
<dbReference type="InterPro" id="IPR033458">
    <property type="entry name" value="DUF5134"/>
</dbReference>
<dbReference type="EMBL" id="AP022613">
    <property type="protein sequence ID" value="BBZ39746.1"/>
    <property type="molecule type" value="Genomic_DNA"/>
</dbReference>
<evidence type="ECO:0000313" key="1">
    <source>
        <dbReference type="EMBL" id="BBZ39746.1"/>
    </source>
</evidence>
<dbReference type="RefSeq" id="WP_085234551.1">
    <property type="nucleotide sequence ID" value="NZ_AP022613.1"/>
</dbReference>
<keyword evidence="2" id="KW-1185">Reference proteome</keyword>
<dbReference type="Proteomes" id="UP000467385">
    <property type="component" value="Chromosome"/>
</dbReference>
<organism evidence="1 2">
    <name type="scientific">Mycobacterium conspicuum</name>
    <dbReference type="NCBI Taxonomy" id="44010"/>
    <lineage>
        <taxon>Bacteria</taxon>
        <taxon>Bacillati</taxon>
        <taxon>Actinomycetota</taxon>
        <taxon>Actinomycetes</taxon>
        <taxon>Mycobacteriales</taxon>
        <taxon>Mycobacteriaceae</taxon>
        <taxon>Mycobacterium</taxon>
    </lineage>
</organism>
<proteinExistence type="predicted"/>
<sequence>MIDDLPLRWVVTALFVASAAEWAFAVVTQRRAWTAIVRYGLHFIMSVAMAMMAWPWGPQLPTMESAVFFLLAAAWFVIATAFLSERTVAKRAEYGYHALMMLAMAWMVTFMGGRLPGHTVGHNEMPPDMPASGGPPWITAVNWFWFAGLAVAAVFWGYRFAAERSHDGATRRWWLDSAGQAMMAAGMAITFGAMLFQG</sequence>
<reference evidence="1 2" key="1">
    <citation type="journal article" date="2019" name="Emerg. Microbes Infect.">
        <title>Comprehensive subspecies identification of 175 nontuberculous mycobacteria species based on 7547 genomic profiles.</title>
        <authorList>
            <person name="Matsumoto Y."/>
            <person name="Kinjo T."/>
            <person name="Motooka D."/>
            <person name="Nabeya D."/>
            <person name="Jung N."/>
            <person name="Uechi K."/>
            <person name="Horii T."/>
            <person name="Iida T."/>
            <person name="Fujita J."/>
            <person name="Nakamura S."/>
        </authorList>
    </citation>
    <scope>NUCLEOTIDE SEQUENCE [LARGE SCALE GENOMIC DNA]</scope>
    <source>
        <strain evidence="1 2">JCM 14738</strain>
    </source>
</reference>
<accession>A0A1X1T2G9</accession>
<dbReference type="OrthoDB" id="4734452at2"/>
<dbReference type="STRING" id="44010.AWC00_20145"/>
<gene>
    <name evidence="1" type="ORF">MCNS_28090</name>
</gene>
<protein>
    <submittedName>
        <fullName evidence="1">DUF5134 domain-containing protein</fullName>
    </submittedName>
</protein>
<name>A0A1X1T2G9_9MYCO</name>
<dbReference type="AlphaFoldDB" id="A0A1X1T2G9"/>
<dbReference type="Pfam" id="PF17197">
    <property type="entry name" value="DUF5134"/>
    <property type="match status" value="1"/>
</dbReference>